<keyword evidence="2" id="KW-1185">Reference proteome</keyword>
<gene>
    <name evidence="1" type="ORF">AVL62_16130</name>
</gene>
<dbReference type="Pfam" id="PF18928">
    <property type="entry name" value="DUF5677"/>
    <property type="match status" value="1"/>
</dbReference>
<protein>
    <submittedName>
        <fullName evidence="1">Uncharacterized protein</fullName>
    </submittedName>
</protein>
<dbReference type="AlphaFoldDB" id="A0A0W8I983"/>
<dbReference type="EMBL" id="LQBL01000020">
    <property type="protein sequence ID" value="KUG56216.1"/>
    <property type="molecule type" value="Genomic_DNA"/>
</dbReference>
<dbReference type="Proteomes" id="UP000054837">
    <property type="component" value="Unassembled WGS sequence"/>
</dbReference>
<evidence type="ECO:0000313" key="2">
    <source>
        <dbReference type="Proteomes" id="UP000054837"/>
    </source>
</evidence>
<sequence>MTEAGSAFWGRGGAAETYESADPHEPFPDFFHELDSDTREFLQATPEWLAIASHHLSAVEGAPRMILSHCFNDGQILVNQVAQGDGRSAARTARSIFEHQVNLGTVIGSTSEADRYTASRHVTAARIGDLRYWWLELLDGTERRKEKQRLDKVKRRARQPLAAAKARFDRRGRPFEKNVFTKNLYDRARDLGMQDEYEAYRVLSGVVHGDAGGLLGLSRNSSLGTIHRLGPDLQLLPLAALYGFRWLADFTLTAHHEFGELPTVKTASEVVAGVLGRWPDIRRTAAAIDAQMWPDKPPPQPGAVAAFYGPDSAQIRWYHHDPKFDVVTVADVAPGSRDEADKVPERFAEHVAAYYAAGDRERPMTVRVVGVNVIPRSGARPWPAASVLTPRRMWEKADVSAGEHEA</sequence>
<organism evidence="1 2">
    <name type="scientific">Serinicoccus chungangensis</name>
    <dbReference type="NCBI Taxonomy" id="767452"/>
    <lineage>
        <taxon>Bacteria</taxon>
        <taxon>Bacillati</taxon>
        <taxon>Actinomycetota</taxon>
        <taxon>Actinomycetes</taxon>
        <taxon>Micrococcales</taxon>
        <taxon>Ornithinimicrobiaceae</taxon>
        <taxon>Serinicoccus</taxon>
    </lineage>
</organism>
<comment type="caution">
    <text evidence="1">The sequence shown here is derived from an EMBL/GenBank/DDBJ whole genome shotgun (WGS) entry which is preliminary data.</text>
</comment>
<reference evidence="1 2" key="1">
    <citation type="submission" date="2015-12" db="EMBL/GenBank/DDBJ databases">
        <title>Serinicoccus chungangenesis strain CD08_5 genome sequencing and assembly.</title>
        <authorList>
            <person name="Chander A.M."/>
            <person name="Kaur G."/>
            <person name="Nair G.R."/>
            <person name="Dhawan D.K."/>
            <person name="Kochhar R.K."/>
            <person name="Mayilraj S."/>
            <person name="Bhadada S.K."/>
        </authorList>
    </citation>
    <scope>NUCLEOTIDE SEQUENCE [LARGE SCALE GENOMIC DNA]</scope>
    <source>
        <strain evidence="1 2">CD08_5</strain>
    </source>
</reference>
<dbReference type="RefSeq" id="WP_058890694.1">
    <property type="nucleotide sequence ID" value="NZ_LQBL01000020.1"/>
</dbReference>
<dbReference type="InterPro" id="IPR043733">
    <property type="entry name" value="DUF5677"/>
</dbReference>
<evidence type="ECO:0000313" key="1">
    <source>
        <dbReference type="EMBL" id="KUG56216.1"/>
    </source>
</evidence>
<name>A0A0W8I983_9MICO</name>
<dbReference type="OrthoDB" id="5150245at2"/>
<accession>A0A0W8I983</accession>
<proteinExistence type="predicted"/>